<protein>
    <submittedName>
        <fullName evidence="1">Uncharacterized protein</fullName>
    </submittedName>
</protein>
<name>A0ACB9S688_9MYRT</name>
<evidence type="ECO:0000313" key="1">
    <source>
        <dbReference type="EMBL" id="KAI4386742.1"/>
    </source>
</evidence>
<accession>A0ACB9S688</accession>
<gene>
    <name evidence="1" type="ORF">MLD38_004649</name>
</gene>
<keyword evidence="2" id="KW-1185">Reference proteome</keyword>
<organism evidence="1 2">
    <name type="scientific">Melastoma candidum</name>
    <dbReference type="NCBI Taxonomy" id="119954"/>
    <lineage>
        <taxon>Eukaryota</taxon>
        <taxon>Viridiplantae</taxon>
        <taxon>Streptophyta</taxon>
        <taxon>Embryophyta</taxon>
        <taxon>Tracheophyta</taxon>
        <taxon>Spermatophyta</taxon>
        <taxon>Magnoliopsida</taxon>
        <taxon>eudicotyledons</taxon>
        <taxon>Gunneridae</taxon>
        <taxon>Pentapetalae</taxon>
        <taxon>rosids</taxon>
        <taxon>malvids</taxon>
        <taxon>Myrtales</taxon>
        <taxon>Melastomataceae</taxon>
        <taxon>Melastomatoideae</taxon>
        <taxon>Melastomateae</taxon>
        <taxon>Melastoma</taxon>
    </lineage>
</organism>
<dbReference type="EMBL" id="CM042881">
    <property type="protein sequence ID" value="KAI4386742.1"/>
    <property type="molecule type" value="Genomic_DNA"/>
</dbReference>
<sequence>MPHIYLVVKACLLCYFWTLLNESKGDSQVRHCDVHHLNCLVAPLTLYLQLDCDHSVGPPWDAVCSIAYTFSAGMFKMDSVKAGTPYGAGVYAGDGSRHASDTELALAEH</sequence>
<evidence type="ECO:0000313" key="2">
    <source>
        <dbReference type="Proteomes" id="UP001057402"/>
    </source>
</evidence>
<proteinExistence type="predicted"/>
<reference evidence="2" key="1">
    <citation type="journal article" date="2023" name="Front. Plant Sci.">
        <title>Chromosomal-level genome assembly of Melastoma candidum provides insights into trichome evolution.</title>
        <authorList>
            <person name="Zhong Y."/>
            <person name="Wu W."/>
            <person name="Sun C."/>
            <person name="Zou P."/>
            <person name="Liu Y."/>
            <person name="Dai S."/>
            <person name="Zhou R."/>
        </authorList>
    </citation>
    <scope>NUCLEOTIDE SEQUENCE [LARGE SCALE GENOMIC DNA]</scope>
</reference>
<dbReference type="Proteomes" id="UP001057402">
    <property type="component" value="Chromosome 2"/>
</dbReference>
<comment type="caution">
    <text evidence="1">The sequence shown here is derived from an EMBL/GenBank/DDBJ whole genome shotgun (WGS) entry which is preliminary data.</text>
</comment>